<sequence length="145" mass="16166">MFQTIALRNGAILRDNTEEVDIKKDKLRGGLLVCTKIGENSALWQTIYIPLEFPGLIKISVHGGYPCEPKERTQAALPLLVDSMRQWIGGSFGNLVDSNEPVMTKSCMYSMTPDEDFVIDFVGGKFRKDVIVGGGFQGIDSRWHQ</sequence>
<name>A0ABD1TXL3_9LAMI</name>
<accession>A0ABD1TXL3</accession>
<keyword evidence="3" id="KW-0274">FAD</keyword>
<comment type="cofactor">
    <cofactor evidence="1">
        <name>FAD</name>
        <dbReference type="ChEBI" id="CHEBI:57692"/>
    </cofactor>
</comment>
<dbReference type="SUPFAM" id="SSF54373">
    <property type="entry name" value="FAD-linked reductases, C-terminal domain"/>
    <property type="match status" value="1"/>
</dbReference>
<dbReference type="Proteomes" id="UP001604336">
    <property type="component" value="Unassembled WGS sequence"/>
</dbReference>
<dbReference type="Gene3D" id="3.50.50.60">
    <property type="entry name" value="FAD/NAD(P)-binding domain"/>
    <property type="match status" value="1"/>
</dbReference>
<keyword evidence="4" id="KW-0560">Oxidoreductase</keyword>
<evidence type="ECO:0000256" key="2">
    <source>
        <dbReference type="ARBA" id="ARBA00022630"/>
    </source>
</evidence>
<keyword evidence="2" id="KW-0285">Flavoprotein</keyword>
<dbReference type="PANTHER" id="PTHR10961">
    <property type="entry name" value="PEROXISOMAL SARCOSINE OXIDASE"/>
    <property type="match status" value="1"/>
</dbReference>
<comment type="caution">
    <text evidence="5">The sequence shown here is derived from an EMBL/GenBank/DDBJ whole genome shotgun (WGS) entry which is preliminary data.</text>
</comment>
<dbReference type="PANTHER" id="PTHR10961:SF7">
    <property type="entry name" value="FAD DEPENDENT OXIDOREDUCTASE DOMAIN-CONTAINING PROTEIN"/>
    <property type="match status" value="1"/>
</dbReference>
<dbReference type="GO" id="GO:0016491">
    <property type="term" value="F:oxidoreductase activity"/>
    <property type="evidence" value="ECO:0007669"/>
    <property type="project" value="UniProtKB-KW"/>
</dbReference>
<dbReference type="InterPro" id="IPR036188">
    <property type="entry name" value="FAD/NAD-bd_sf"/>
</dbReference>
<protein>
    <submittedName>
        <fullName evidence="5">Sarcosine oxidase</fullName>
    </submittedName>
</protein>
<reference evidence="6" key="1">
    <citation type="submission" date="2024-07" db="EMBL/GenBank/DDBJ databases">
        <title>Two chromosome-level genome assemblies of Korean endemic species Abeliophyllum distichum and Forsythia ovata (Oleaceae).</title>
        <authorList>
            <person name="Jang H."/>
        </authorList>
    </citation>
    <scope>NUCLEOTIDE SEQUENCE [LARGE SCALE GENOMIC DNA]</scope>
</reference>
<dbReference type="AlphaFoldDB" id="A0ABD1TXL3"/>
<evidence type="ECO:0000313" key="5">
    <source>
        <dbReference type="EMBL" id="KAL2517462.1"/>
    </source>
</evidence>
<gene>
    <name evidence="5" type="ORF">Adt_13709</name>
</gene>
<keyword evidence="6" id="KW-1185">Reference proteome</keyword>
<evidence type="ECO:0000256" key="3">
    <source>
        <dbReference type="ARBA" id="ARBA00022827"/>
    </source>
</evidence>
<dbReference type="Gene3D" id="3.30.9.10">
    <property type="entry name" value="D-Amino Acid Oxidase, subunit A, domain 2"/>
    <property type="match status" value="1"/>
</dbReference>
<dbReference type="InterPro" id="IPR045170">
    <property type="entry name" value="MTOX"/>
</dbReference>
<evidence type="ECO:0000313" key="6">
    <source>
        <dbReference type="Proteomes" id="UP001604336"/>
    </source>
</evidence>
<organism evidence="5 6">
    <name type="scientific">Abeliophyllum distichum</name>
    <dbReference type="NCBI Taxonomy" id="126358"/>
    <lineage>
        <taxon>Eukaryota</taxon>
        <taxon>Viridiplantae</taxon>
        <taxon>Streptophyta</taxon>
        <taxon>Embryophyta</taxon>
        <taxon>Tracheophyta</taxon>
        <taxon>Spermatophyta</taxon>
        <taxon>Magnoliopsida</taxon>
        <taxon>eudicotyledons</taxon>
        <taxon>Gunneridae</taxon>
        <taxon>Pentapetalae</taxon>
        <taxon>asterids</taxon>
        <taxon>lamiids</taxon>
        <taxon>Lamiales</taxon>
        <taxon>Oleaceae</taxon>
        <taxon>Forsythieae</taxon>
        <taxon>Abeliophyllum</taxon>
    </lineage>
</organism>
<evidence type="ECO:0000256" key="1">
    <source>
        <dbReference type="ARBA" id="ARBA00001974"/>
    </source>
</evidence>
<evidence type="ECO:0000256" key="4">
    <source>
        <dbReference type="ARBA" id="ARBA00023002"/>
    </source>
</evidence>
<proteinExistence type="predicted"/>
<dbReference type="EMBL" id="JBFOLK010000004">
    <property type="protein sequence ID" value="KAL2517462.1"/>
    <property type="molecule type" value="Genomic_DNA"/>
</dbReference>